<dbReference type="NCBIfam" id="NF003657">
    <property type="entry name" value="PRK05289.1"/>
    <property type="match status" value="1"/>
</dbReference>
<dbReference type="GO" id="GO:0005737">
    <property type="term" value="C:cytoplasm"/>
    <property type="evidence" value="ECO:0007669"/>
    <property type="project" value="UniProtKB-SubCell"/>
</dbReference>
<comment type="subunit">
    <text evidence="8">Homotrimer.</text>
</comment>
<keyword evidence="2 8" id="KW-0444">Lipid biosynthesis</keyword>
<evidence type="ECO:0000256" key="3">
    <source>
        <dbReference type="ARBA" id="ARBA00022556"/>
    </source>
</evidence>
<dbReference type="GO" id="GO:0016020">
    <property type="term" value="C:membrane"/>
    <property type="evidence" value="ECO:0007669"/>
    <property type="project" value="GOC"/>
</dbReference>
<reference evidence="10 11" key="1">
    <citation type="submission" date="2016-07" db="EMBL/GenBank/DDBJ databases">
        <title>Detection of Helicobacter winghamensis from caecal content of red fox (Vulpes vulpes).</title>
        <authorList>
            <person name="Zanoni R.G."/>
            <person name="Florio D."/>
            <person name="Caffara M."/>
            <person name="Renzi M."/>
            <person name="Parisi A."/>
            <person name="Pasquali F."/>
            <person name="Manfreda G."/>
        </authorList>
    </citation>
    <scope>NUCLEOTIDE SEQUENCE [LARGE SCALE GENOMIC DNA]</scope>
    <source>
        <strain evidence="10 11">295_13</strain>
    </source>
</reference>
<dbReference type="RefSeq" id="WP_101312881.1">
    <property type="nucleotide sequence ID" value="NZ_CALJBS010000009.1"/>
</dbReference>
<dbReference type="GO" id="GO:0008780">
    <property type="term" value="F:acyl-[acyl-carrier-protein]-UDP-N-acetylglucosamine O-acyltransferase activity"/>
    <property type="evidence" value="ECO:0007669"/>
    <property type="project" value="UniProtKB-UniRule"/>
</dbReference>
<dbReference type="OrthoDB" id="9807278at2"/>
<dbReference type="InterPro" id="IPR010137">
    <property type="entry name" value="Lipid_A_LpxA"/>
</dbReference>
<dbReference type="PANTHER" id="PTHR43480">
    <property type="entry name" value="ACYL-[ACYL-CARRIER-PROTEIN]--UDP-N-ACETYLGLUCOSAMINE O-ACYLTRANSFERASE"/>
    <property type="match status" value="1"/>
</dbReference>
<dbReference type="SUPFAM" id="SSF51161">
    <property type="entry name" value="Trimeric LpxA-like enzymes"/>
    <property type="match status" value="1"/>
</dbReference>
<feature type="domain" description="UDP N-acetylglucosamine O-acyltransferase C-terminal" evidence="9">
    <location>
        <begin position="181"/>
        <end position="260"/>
    </location>
</feature>
<dbReference type="GO" id="GO:0009245">
    <property type="term" value="P:lipid A biosynthetic process"/>
    <property type="evidence" value="ECO:0007669"/>
    <property type="project" value="UniProtKB-UniRule"/>
</dbReference>
<organism evidence="10 11">
    <name type="scientific">Helicobacter winghamensis</name>
    <dbReference type="NCBI Taxonomy" id="157268"/>
    <lineage>
        <taxon>Bacteria</taxon>
        <taxon>Pseudomonadati</taxon>
        <taxon>Campylobacterota</taxon>
        <taxon>Epsilonproteobacteria</taxon>
        <taxon>Campylobacterales</taxon>
        <taxon>Helicobacteraceae</taxon>
        <taxon>Helicobacter</taxon>
    </lineage>
</organism>
<comment type="similarity">
    <text evidence="8">Belongs to the transferase hexapeptide repeat family. LpxA subfamily.</text>
</comment>
<protein>
    <recommendedName>
        <fullName evidence="8">Acyl-[acyl-carrier-protein]--UDP-N-acetylglucosamine O-acyltransferase</fullName>
        <shortName evidence="8">UDP-N-acetylglucosamine acyltransferase</shortName>
        <ecNumber evidence="8">2.3.1.129</ecNumber>
    </recommendedName>
</protein>
<dbReference type="STRING" id="556267.HWAG_01158"/>
<dbReference type="AlphaFoldDB" id="A0A2N3PLP6"/>
<evidence type="ECO:0000256" key="4">
    <source>
        <dbReference type="ARBA" id="ARBA00022679"/>
    </source>
</evidence>
<dbReference type="Proteomes" id="UP000233350">
    <property type="component" value="Unassembled WGS sequence"/>
</dbReference>
<evidence type="ECO:0000256" key="1">
    <source>
        <dbReference type="ARBA" id="ARBA00022490"/>
    </source>
</evidence>
<dbReference type="InterPro" id="IPR011004">
    <property type="entry name" value="Trimer_LpxA-like_sf"/>
</dbReference>
<keyword evidence="7 8" id="KW-0012">Acyltransferase</keyword>
<dbReference type="HAMAP" id="MF_00387">
    <property type="entry name" value="LpxA"/>
    <property type="match status" value="1"/>
</dbReference>
<evidence type="ECO:0000256" key="6">
    <source>
        <dbReference type="ARBA" id="ARBA00023098"/>
    </source>
</evidence>
<comment type="pathway">
    <text evidence="8">Glycolipid biosynthesis; lipid IV(A) biosynthesis; lipid IV(A) from (3R)-3-hydroxytetradecanoyl-[acyl-carrier-protein] and UDP-N-acetyl-alpha-D-glucosamine: step 1/6.</text>
</comment>
<dbReference type="PROSITE" id="PS00101">
    <property type="entry name" value="HEXAPEP_TRANSFERASES"/>
    <property type="match status" value="1"/>
</dbReference>
<dbReference type="InterPro" id="IPR029098">
    <property type="entry name" value="Acetyltransf_C"/>
</dbReference>
<dbReference type="Gene3D" id="2.160.10.10">
    <property type="entry name" value="Hexapeptide repeat proteins"/>
    <property type="match status" value="1"/>
</dbReference>
<proteinExistence type="inferred from homology"/>
<comment type="caution">
    <text evidence="10">The sequence shown here is derived from an EMBL/GenBank/DDBJ whole genome shotgun (WGS) entry which is preliminary data.</text>
</comment>
<dbReference type="NCBIfam" id="TIGR01852">
    <property type="entry name" value="lipid_A_lpxA"/>
    <property type="match status" value="1"/>
</dbReference>
<keyword evidence="6 8" id="KW-0443">Lipid metabolism</keyword>
<dbReference type="UniPathway" id="UPA00359">
    <property type="reaction ID" value="UER00477"/>
</dbReference>
<dbReference type="EC" id="2.3.1.129" evidence="8"/>
<comment type="function">
    <text evidence="8">Involved in the biosynthesis of lipid A, a phosphorylated glycolipid that anchors the lipopolysaccharide to the outer membrane of the cell.</text>
</comment>
<evidence type="ECO:0000256" key="8">
    <source>
        <dbReference type="HAMAP-Rule" id="MF_00387"/>
    </source>
</evidence>
<dbReference type="PIRSF" id="PIRSF000456">
    <property type="entry name" value="UDP-GlcNAc_acltr"/>
    <property type="match status" value="1"/>
</dbReference>
<keyword evidence="11" id="KW-1185">Reference proteome</keyword>
<keyword evidence="5 8" id="KW-0677">Repeat</keyword>
<evidence type="ECO:0000313" key="11">
    <source>
        <dbReference type="Proteomes" id="UP000233350"/>
    </source>
</evidence>
<comment type="catalytic activity">
    <reaction evidence="8">
        <text>a (3R)-hydroxyacyl-[ACP] + UDP-N-acetyl-alpha-D-glucosamine = a UDP-3-O-[(3R)-3-hydroxyacyl]-N-acetyl-alpha-D-glucosamine + holo-[ACP]</text>
        <dbReference type="Rhea" id="RHEA:67812"/>
        <dbReference type="Rhea" id="RHEA-COMP:9685"/>
        <dbReference type="Rhea" id="RHEA-COMP:9945"/>
        <dbReference type="ChEBI" id="CHEBI:57705"/>
        <dbReference type="ChEBI" id="CHEBI:64479"/>
        <dbReference type="ChEBI" id="CHEBI:78827"/>
        <dbReference type="ChEBI" id="CHEBI:173225"/>
        <dbReference type="EC" id="2.3.1.129"/>
    </reaction>
</comment>
<evidence type="ECO:0000313" key="10">
    <source>
        <dbReference type="EMBL" id="PKT82759.1"/>
    </source>
</evidence>
<dbReference type="PANTHER" id="PTHR43480:SF1">
    <property type="entry name" value="ACYL-[ACYL-CARRIER-PROTEIN]--UDP-N-ACETYLGLUCOSAMINE O-ACYLTRANSFERASE, MITOCHONDRIAL-RELATED"/>
    <property type="match status" value="1"/>
</dbReference>
<dbReference type="InterPro" id="IPR001451">
    <property type="entry name" value="Hexapep"/>
</dbReference>
<keyword evidence="3 8" id="KW-0441">Lipid A biosynthesis</keyword>
<evidence type="ECO:0000256" key="7">
    <source>
        <dbReference type="ARBA" id="ARBA00023315"/>
    </source>
</evidence>
<evidence type="ECO:0000256" key="5">
    <source>
        <dbReference type="ARBA" id="ARBA00022737"/>
    </source>
</evidence>
<gene>
    <name evidence="8" type="primary">lpxA</name>
    <name evidence="10" type="ORF">BCM31_06305</name>
</gene>
<keyword evidence="4 8" id="KW-0808">Transferase</keyword>
<dbReference type="Pfam" id="PF00132">
    <property type="entry name" value="Hexapep"/>
    <property type="match status" value="2"/>
</dbReference>
<dbReference type="Gene3D" id="1.20.1180.10">
    <property type="entry name" value="Udp N-acetylglucosamine O-acyltransferase, C-terminal domain"/>
    <property type="match status" value="1"/>
</dbReference>
<keyword evidence="1 8" id="KW-0963">Cytoplasm</keyword>
<dbReference type="InterPro" id="IPR037157">
    <property type="entry name" value="Acetyltransf_C_sf"/>
</dbReference>
<evidence type="ECO:0000259" key="9">
    <source>
        <dbReference type="Pfam" id="PF13720"/>
    </source>
</evidence>
<name>A0A2N3PLP6_9HELI</name>
<dbReference type="InterPro" id="IPR018357">
    <property type="entry name" value="Hexapep_transf_CS"/>
</dbReference>
<dbReference type="CDD" id="cd03351">
    <property type="entry name" value="LbH_UDP-GlcNAc_AT"/>
    <property type="match status" value="1"/>
</dbReference>
<dbReference type="Pfam" id="PF13720">
    <property type="entry name" value="Acetyltransf_11"/>
    <property type="match status" value="1"/>
</dbReference>
<accession>A0A2N3PLP6</accession>
<sequence length="268" mass="29168">MSIAKSAKIAKTAIIEEGAVIGENVEIGHYSVIGKDVKIGDDCKLYNCVTILGNTTLGKGNEVFPNAVLGTQPQDLKYNGEPNSLIFGDYNKIREFTMINPGTEGGGSKTIIGNKNLLMAYVHIAHDCIIGDSCILANGSTLGGHIVLGNYINIGGLTPIHQFVKVGDYAMIAGASALSQDIPPFCMAEGNRAVVRGLNLHRLRKNFEHHQVDKIHNAYKRLFLGNAPIKEIAKEILGENPQDENVVKMCQFIMDSTRGIPFVRKNYE</sequence>
<dbReference type="EMBL" id="MBPK01000001">
    <property type="protein sequence ID" value="PKT82759.1"/>
    <property type="molecule type" value="Genomic_DNA"/>
</dbReference>
<evidence type="ECO:0000256" key="2">
    <source>
        <dbReference type="ARBA" id="ARBA00022516"/>
    </source>
</evidence>
<comment type="subcellular location">
    <subcellularLocation>
        <location evidence="8">Cytoplasm</location>
    </subcellularLocation>
</comment>